<dbReference type="EMBL" id="LR796954">
    <property type="protein sequence ID" value="CAB4177669.1"/>
    <property type="molecule type" value="Genomic_DNA"/>
</dbReference>
<protein>
    <recommendedName>
        <fullName evidence="5">Large polyvalent protein associated domain-containing protein</fullName>
    </recommendedName>
</protein>
<organism evidence="3">
    <name type="scientific">uncultured Caudovirales phage</name>
    <dbReference type="NCBI Taxonomy" id="2100421"/>
    <lineage>
        <taxon>Viruses</taxon>
        <taxon>Duplodnaviria</taxon>
        <taxon>Heunggongvirae</taxon>
        <taxon>Uroviricota</taxon>
        <taxon>Caudoviricetes</taxon>
        <taxon>Peduoviridae</taxon>
        <taxon>Maltschvirus</taxon>
        <taxon>Maltschvirus maltsch</taxon>
    </lineage>
</organism>
<dbReference type="EMBL" id="LR797301">
    <property type="protein sequence ID" value="CAB4200127.1"/>
    <property type="molecule type" value="Genomic_DNA"/>
</dbReference>
<evidence type="ECO:0000313" key="1">
    <source>
        <dbReference type="EMBL" id="CAB4146629.1"/>
    </source>
</evidence>
<evidence type="ECO:0000313" key="4">
    <source>
        <dbReference type="EMBL" id="CAB4200127.1"/>
    </source>
</evidence>
<sequence length="621" mass="67698">MAIPKMWKRIISADPSRPTLSGSGEVFRGAPQSIAIPGQGFMRFGINPELASEIQRSAAMRGQRTPSQYAGINPQRAAMLADEFGLMESGGQSVEAQRAYAAMAKEISDQYENLRAAGYKHEYFPRNASGELVDPYENPRWAVDDINENRRLMTFPTYSGYGSSDQLIDNPLLAPSAFKTSSGDAMTLNDEFRFVHDILGHAASGVGFRAGGEENAFLWHAPTFSPEARRAATTELRGQNSFLNFGPYGEHNRTANPGPYDPEGNPQGTRYADQKYGVMPRWTAEVGRESERASRFERMMAEGKTGLEGAVDPSTGEVTLQHWAQNQIDRTDPSRMLTGLDFRNKEIRNRLSDPSAVQRTYFGVPTEASPYVREKGLGDKRHIGKIHGSQLYPMDTDPENFMSRAKGYSPQERTTNMERLMAEENYSGYFKKDPQLGTVAAVFDPLKVQRGAATTPALAATAALGVGASAFDGDNGLIGESLKATGADIGYLGDAIGKLVSNPETYSSAARWAGKKAADLWTGSTDVPSAAEVGRGALLGLADTGNVFANMGVLMQPSRIKHLMETGQSLSPWSDPNLDYAPQGVKDADYRMQRRSDAMKWLEDQGYSGSTRLAAGFLSPI</sequence>
<gene>
    <name evidence="2" type="ORF">UFOVP1008_29</name>
    <name evidence="3" type="ORF">UFOVP1160_17</name>
    <name evidence="4" type="ORF">UFOVP1352_33</name>
    <name evidence="1" type="ORF">UFOVP498_37</name>
</gene>
<evidence type="ECO:0008006" key="5">
    <source>
        <dbReference type="Google" id="ProtNLM"/>
    </source>
</evidence>
<proteinExistence type="predicted"/>
<dbReference type="EMBL" id="LR797110">
    <property type="protein sequence ID" value="CAB4187194.1"/>
    <property type="molecule type" value="Genomic_DNA"/>
</dbReference>
<accession>A0A6J5R689</accession>
<reference evidence="3" key="1">
    <citation type="submission" date="2020-05" db="EMBL/GenBank/DDBJ databases">
        <authorList>
            <person name="Chiriac C."/>
            <person name="Salcher M."/>
            <person name="Ghai R."/>
            <person name="Kavagutti S V."/>
        </authorList>
    </citation>
    <scope>NUCLEOTIDE SEQUENCE</scope>
</reference>
<dbReference type="EMBL" id="LR796467">
    <property type="protein sequence ID" value="CAB4146629.1"/>
    <property type="molecule type" value="Genomic_DNA"/>
</dbReference>
<evidence type="ECO:0000313" key="2">
    <source>
        <dbReference type="EMBL" id="CAB4177669.1"/>
    </source>
</evidence>
<evidence type="ECO:0000313" key="3">
    <source>
        <dbReference type="EMBL" id="CAB4187194.1"/>
    </source>
</evidence>
<name>A0A6J5R689_9CAUD</name>